<comment type="caution">
    <text evidence="2">The sequence shown here is derived from an EMBL/GenBank/DDBJ whole genome shotgun (WGS) entry which is preliminary data.</text>
</comment>
<dbReference type="Proteomes" id="UP000316213">
    <property type="component" value="Unassembled WGS sequence"/>
</dbReference>
<evidence type="ECO:0000313" key="2">
    <source>
        <dbReference type="EMBL" id="TWT86338.1"/>
    </source>
</evidence>
<dbReference type="PANTHER" id="PTHR44103">
    <property type="entry name" value="PROPROTEIN CONVERTASE P"/>
    <property type="match status" value="1"/>
</dbReference>
<dbReference type="AlphaFoldDB" id="A0A5C5ZGQ7"/>
<dbReference type="InterPro" id="IPR028994">
    <property type="entry name" value="Integrin_alpha_N"/>
</dbReference>
<dbReference type="Pfam" id="PF13517">
    <property type="entry name" value="FG-GAP_3"/>
    <property type="match status" value="3"/>
</dbReference>
<dbReference type="InterPro" id="IPR013517">
    <property type="entry name" value="FG-GAP"/>
</dbReference>
<keyword evidence="1" id="KW-0732">Signal</keyword>
<dbReference type="EMBL" id="SJPM01000037">
    <property type="protein sequence ID" value="TWT86338.1"/>
    <property type="molecule type" value="Genomic_DNA"/>
</dbReference>
<accession>A0A5C5ZGQ7</accession>
<dbReference type="Gene3D" id="2.130.10.130">
    <property type="entry name" value="Integrin alpha, N-terminal"/>
    <property type="match status" value="2"/>
</dbReference>
<gene>
    <name evidence="2" type="ORF">Pla100_61240</name>
</gene>
<name>A0A5C5ZGQ7_9BACT</name>
<protein>
    <submittedName>
        <fullName evidence="2">FG-GAP repeat protein</fullName>
    </submittedName>
</protein>
<sequence length="399" mass="43921">MDEAKNPMHVRNSLDAVAVILCILTASTQLEAGEPPVAWTKHVVTQGHHCNTAVYLDINRDRRMDVIASFDGKVSLFVAPEFEHEIVLHHFENRRGACIHSAVLDVDDDGDMDWAGAIANEHPFWLENPGNETSGPWRARPIDHEVTGIHCLLATDIDNDGKDDLIINNFEPEQGIGDSIAWLSVPEGVKSGEPWTRHVFADRDARGGSHYMGAADTNGDGWKEIAVGAKGAPFADGNWFAFWTHPGSNSMTGPWKKTTIAVEQPGATNMTAADINGDRKMDWVATRGHGVGVIWFENPDWSMHRIDDEIREPHSLAVADFDADGNVDVATCGYGSERVMVYLNDGRGNFETQTIDTNQQSYDLRAVDMDGDGDMDLLNAGRATRNVVWYENPSSSVGR</sequence>
<evidence type="ECO:0000256" key="1">
    <source>
        <dbReference type="ARBA" id="ARBA00022729"/>
    </source>
</evidence>
<dbReference type="PANTHER" id="PTHR44103:SF1">
    <property type="entry name" value="PROPROTEIN CONVERTASE P"/>
    <property type="match status" value="1"/>
</dbReference>
<reference evidence="2 3" key="1">
    <citation type="submission" date="2019-02" db="EMBL/GenBank/DDBJ databases">
        <title>Deep-cultivation of Planctomycetes and their phenomic and genomic characterization uncovers novel biology.</title>
        <authorList>
            <person name="Wiegand S."/>
            <person name="Jogler M."/>
            <person name="Boedeker C."/>
            <person name="Pinto D."/>
            <person name="Vollmers J."/>
            <person name="Rivas-Marin E."/>
            <person name="Kohn T."/>
            <person name="Peeters S.H."/>
            <person name="Heuer A."/>
            <person name="Rast P."/>
            <person name="Oberbeckmann S."/>
            <person name="Bunk B."/>
            <person name="Jeske O."/>
            <person name="Meyerdierks A."/>
            <person name="Storesund J.E."/>
            <person name="Kallscheuer N."/>
            <person name="Luecker S."/>
            <person name="Lage O.M."/>
            <person name="Pohl T."/>
            <person name="Merkel B.J."/>
            <person name="Hornburger P."/>
            <person name="Mueller R.-W."/>
            <person name="Bruemmer F."/>
            <person name="Labrenz M."/>
            <person name="Spormann A.M."/>
            <person name="Op Den Camp H."/>
            <person name="Overmann J."/>
            <person name="Amann R."/>
            <person name="Jetten M.S.M."/>
            <person name="Mascher T."/>
            <person name="Medema M.H."/>
            <person name="Devos D.P."/>
            <person name="Kaster A.-K."/>
            <person name="Ovreas L."/>
            <person name="Rohde M."/>
            <person name="Galperin M.Y."/>
            <person name="Jogler C."/>
        </authorList>
    </citation>
    <scope>NUCLEOTIDE SEQUENCE [LARGE SCALE GENOMIC DNA]</scope>
    <source>
        <strain evidence="2 3">Pla100</strain>
    </source>
</reference>
<evidence type="ECO:0000313" key="3">
    <source>
        <dbReference type="Proteomes" id="UP000316213"/>
    </source>
</evidence>
<dbReference type="SUPFAM" id="SSF69318">
    <property type="entry name" value="Integrin alpha N-terminal domain"/>
    <property type="match status" value="1"/>
</dbReference>
<proteinExistence type="predicted"/>
<keyword evidence="3" id="KW-1185">Reference proteome</keyword>
<organism evidence="2 3">
    <name type="scientific">Neorhodopirellula pilleata</name>
    <dbReference type="NCBI Taxonomy" id="2714738"/>
    <lineage>
        <taxon>Bacteria</taxon>
        <taxon>Pseudomonadati</taxon>
        <taxon>Planctomycetota</taxon>
        <taxon>Planctomycetia</taxon>
        <taxon>Pirellulales</taxon>
        <taxon>Pirellulaceae</taxon>
        <taxon>Neorhodopirellula</taxon>
    </lineage>
</organism>